<accession>A0A061BFG1</accession>
<feature type="compositionally biased region" description="Gly residues" evidence="1">
    <location>
        <begin position="22"/>
        <end position="31"/>
    </location>
</feature>
<feature type="domain" description="Nucleotide-diphospho-sugar transferase" evidence="3">
    <location>
        <begin position="200"/>
        <end position="409"/>
    </location>
</feature>
<evidence type="ECO:0000259" key="3">
    <source>
        <dbReference type="Pfam" id="PF03407"/>
    </source>
</evidence>
<keyword evidence="2" id="KW-1133">Transmembrane helix</keyword>
<organism evidence="4">
    <name type="scientific">Rhodotorula toruloides</name>
    <name type="common">Yeast</name>
    <name type="synonym">Rhodosporidium toruloides</name>
    <dbReference type="NCBI Taxonomy" id="5286"/>
    <lineage>
        <taxon>Eukaryota</taxon>
        <taxon>Fungi</taxon>
        <taxon>Dikarya</taxon>
        <taxon>Basidiomycota</taxon>
        <taxon>Pucciniomycotina</taxon>
        <taxon>Microbotryomycetes</taxon>
        <taxon>Sporidiobolales</taxon>
        <taxon>Sporidiobolaceae</taxon>
        <taxon>Rhodotorula</taxon>
    </lineage>
</organism>
<gene>
    <name evidence="4" type="ORF">RHTO0S_16e00826g</name>
</gene>
<dbReference type="EMBL" id="LK052951">
    <property type="protein sequence ID" value="CDR48080.1"/>
    <property type="molecule type" value="Genomic_DNA"/>
</dbReference>
<feature type="region of interest" description="Disordered" evidence="1">
    <location>
        <begin position="1"/>
        <end position="40"/>
    </location>
</feature>
<feature type="region of interest" description="Disordered" evidence="1">
    <location>
        <begin position="96"/>
        <end position="131"/>
    </location>
</feature>
<dbReference type="Pfam" id="PF03407">
    <property type="entry name" value="Nucleotid_trans"/>
    <property type="match status" value="1"/>
</dbReference>
<protein>
    <submittedName>
        <fullName evidence="4">RHTO0S16e00826g1_1</fullName>
    </submittedName>
</protein>
<dbReference type="AlphaFoldDB" id="A0A061BFG1"/>
<reference evidence="4" key="1">
    <citation type="journal article" date="2014" name="Genome Announc.">
        <title>Draft genome sequence of Rhodosporidium toruloides CECT1137, an oleaginous yeast of biotechnological interest.</title>
        <authorList>
            <person name="Morin N."/>
            <person name="Calcas X."/>
            <person name="Devillers H."/>
            <person name="Durrens P."/>
            <person name="Sherman D.J."/>
            <person name="Nicaud J.-M."/>
            <person name="Neuveglise C."/>
        </authorList>
    </citation>
    <scope>NUCLEOTIDE SEQUENCE</scope>
    <source>
        <strain evidence="4">CECT1137</strain>
    </source>
</reference>
<keyword evidence="2" id="KW-0472">Membrane</keyword>
<keyword evidence="2" id="KW-0812">Transmembrane</keyword>
<dbReference type="OrthoDB" id="5273213at2759"/>
<evidence type="ECO:0000313" key="4">
    <source>
        <dbReference type="EMBL" id="CDR48080.1"/>
    </source>
</evidence>
<evidence type="ECO:0000256" key="1">
    <source>
        <dbReference type="SAM" id="MobiDB-lite"/>
    </source>
</evidence>
<dbReference type="InterPro" id="IPR005069">
    <property type="entry name" value="Nucl-diP-sugar_transferase"/>
</dbReference>
<feature type="region of interest" description="Disordered" evidence="1">
    <location>
        <begin position="640"/>
        <end position="663"/>
    </location>
</feature>
<proteinExistence type="predicted"/>
<feature type="transmembrane region" description="Helical" evidence="2">
    <location>
        <begin position="59"/>
        <end position="76"/>
    </location>
</feature>
<feature type="compositionally biased region" description="Basic and acidic residues" evidence="1">
    <location>
        <begin position="1"/>
        <end position="11"/>
    </location>
</feature>
<name>A0A061BFG1_RHOTO</name>
<sequence>MYTKLRGEPHSARSPSVSIALPGGGGGGGSGAAYSPPRSPTPVSFADSLATLPPRAKRLLALVVAFVVVFGAPLVLRGGISEDVGSEYESPFGTFGGLDERVTAQRPPRRTANDGTPRAGAFKPLAGASSNNPSVSLSSFLDSHFGPPDLPPREQPHVWLTMADATWARTGTAALHTFVERLNVERRARYGRRKDGVRDTKLVVMCLDEECVETVAKYKDAYGRGTGGGYAYAGFMHNRPEQIFASTWPKLAAFVEVLPHRDLFFVDSDVAFRYDPYPHMEPLMETYDIVAQENDSWDHFNTGWMWIRSSQTAADAWNEVLQMDMKQTSRDQNNFNEVLGTALLRQHRDGGDPLRKPLLSDFTAKNGLKVHVLDDNVFRSHHFEIDRPYAGRDRSVYVHMTCGDATLTKAFVAKAQGFWGDVDGYYTQPPPLLAVDHLSGTTEDVEQLMKILLTAAHYSNRTLLPPSHATFLDIPSTTSSSSAHSTRQIFSSFPVPHIAEALGVGIVEPRYPTLAARELAGGSVLGREAGLRADAGRVEKDGGKGKAEKIVRLGEVVELDMRHTPTLSSLLSLLSQPSFSPSSAPTLKLINFDWPDSQHWRLWRLPRTLEHITTCQLLEELPACDAICRGSREGVKVEEGWPSVEEASALGEEEAYEEEGAER</sequence>
<evidence type="ECO:0000256" key="2">
    <source>
        <dbReference type="SAM" id="Phobius"/>
    </source>
</evidence>
<feature type="compositionally biased region" description="Acidic residues" evidence="1">
    <location>
        <begin position="651"/>
        <end position="663"/>
    </location>
</feature>